<dbReference type="InterPro" id="IPR004367">
    <property type="entry name" value="Cyclin_C-dom"/>
</dbReference>
<reference evidence="9" key="1">
    <citation type="journal article" date="2023" name="Plant J.">
        <title>The genome of the king protea, Protea cynaroides.</title>
        <authorList>
            <person name="Chang J."/>
            <person name="Duong T.A."/>
            <person name="Schoeman C."/>
            <person name="Ma X."/>
            <person name="Roodt D."/>
            <person name="Barker N."/>
            <person name="Li Z."/>
            <person name="Van de Peer Y."/>
            <person name="Mizrachi E."/>
        </authorList>
    </citation>
    <scope>NUCLEOTIDE SEQUENCE</scope>
    <source>
        <tissue evidence="9">Young leaves</tissue>
    </source>
</reference>
<feature type="domain" description="Cyclin-like" evidence="7">
    <location>
        <begin position="478"/>
        <end position="562"/>
    </location>
</feature>
<evidence type="ECO:0000313" key="9">
    <source>
        <dbReference type="EMBL" id="KAJ4976473.1"/>
    </source>
</evidence>
<dbReference type="OrthoDB" id="5590282at2759"/>
<dbReference type="FunFam" id="1.10.472.10:FF:000057">
    <property type="entry name" value="Cyclin N-terminal domain containing 2"/>
    <property type="match status" value="1"/>
</dbReference>
<keyword evidence="4" id="KW-0131">Cell cycle</keyword>
<proteinExistence type="inferred from homology"/>
<evidence type="ECO:0000256" key="2">
    <source>
        <dbReference type="ARBA" id="ARBA00022618"/>
    </source>
</evidence>
<dbReference type="CDD" id="cd20507">
    <property type="entry name" value="CYCLIN_CCNB1-like_rpt1"/>
    <property type="match status" value="1"/>
</dbReference>
<evidence type="ECO:0000259" key="7">
    <source>
        <dbReference type="SMART" id="SM00385"/>
    </source>
</evidence>
<evidence type="ECO:0000256" key="6">
    <source>
        <dbReference type="SAM" id="MobiDB-lite"/>
    </source>
</evidence>
<feature type="domain" description="Cyclin C-terminal" evidence="8">
    <location>
        <begin position="571"/>
        <end position="688"/>
    </location>
</feature>
<feature type="compositionally biased region" description="Polar residues" evidence="6">
    <location>
        <begin position="176"/>
        <end position="197"/>
    </location>
</feature>
<dbReference type="SMART" id="SM01332">
    <property type="entry name" value="Cyclin_C"/>
    <property type="match status" value="1"/>
</dbReference>
<dbReference type="AlphaFoldDB" id="A0A9Q0KTD3"/>
<sequence>MVSSMSKLTTNQSRVAENQRIVKNVGTGGFKVYSDNERVKIQGNKAAGSDAMKTGRKPSTTTRKSLSLAESVKQADLNFPKGTADSSEKSKPKSASSVKIKVGRKVLADVSNVRNYIPRSRANEGSKTLNDKSERNFSIQRKIQGGKVLYGSRVSMDRSTEFATAISRKPIMGKATANQSAETRNPLKNNGTSNSKFCSDKQKIKALKPEFGTDGRKSVRKPLTLTRKSFPVTRMTNRTHSTDGKGENSKKHTGTCDFSVTTMVGRKVVPDVRCAQSHLLRIRVSDGFVPMVPAGRSSLRTCALSRIPIKTTSRTTRTSFNSQKTSTFNCKSNSSSTSANANLTKGKEEEVIKASVPENAAMVVPNEPAFEKLPSVGIVNSSTSIMTDNSSKTRGSRRRSFTSLLVAARSKVLAELSGGLKKEELPNIDDTTNHLEVAEYVDEIYQYYWVMEAENPSLENYMMLQKEITPVLRGIVINWLIEVHLKFELMQETMFLMVALLDRFLSKVIIEKKELQLVGLTSLLLASKYEDFWHPKVKDLISITADSYTRDQMLGMEKLILKKLMFRLNAPTPYVFMLRFLKAAKSDTRLEHLAFYLIELSLVEYEALKFKPSLLCASAIYLARCTLQITPAWTKLLRKHACYEESQLRDCADMILRFQKVAGRGPLRVTHEKYMHHDRSCAAAIKAMDRLPL</sequence>
<protein>
    <submittedName>
        <fullName evidence="9">Uncharacterized protein</fullName>
    </submittedName>
</protein>
<gene>
    <name evidence="9" type="ORF">NE237_001579</name>
</gene>
<comment type="similarity">
    <text evidence="1">Belongs to the cyclin family. Cyclin AB subfamily.</text>
</comment>
<dbReference type="EMBL" id="JAMYWD010000003">
    <property type="protein sequence ID" value="KAJ4976473.1"/>
    <property type="molecule type" value="Genomic_DNA"/>
</dbReference>
<dbReference type="Pfam" id="PF00134">
    <property type="entry name" value="Cyclin_N"/>
    <property type="match status" value="1"/>
</dbReference>
<dbReference type="Pfam" id="PF02984">
    <property type="entry name" value="Cyclin_C"/>
    <property type="match status" value="1"/>
</dbReference>
<dbReference type="InterPro" id="IPR036915">
    <property type="entry name" value="Cyclin-like_sf"/>
</dbReference>
<keyword evidence="2" id="KW-0132">Cell division</keyword>
<dbReference type="InterPro" id="IPR006671">
    <property type="entry name" value="Cyclin_N"/>
</dbReference>
<feature type="domain" description="Cyclin-like" evidence="7">
    <location>
        <begin position="575"/>
        <end position="657"/>
    </location>
</feature>
<accession>A0A9Q0KTD3</accession>
<name>A0A9Q0KTD3_9MAGN</name>
<organism evidence="9 10">
    <name type="scientific">Protea cynaroides</name>
    <dbReference type="NCBI Taxonomy" id="273540"/>
    <lineage>
        <taxon>Eukaryota</taxon>
        <taxon>Viridiplantae</taxon>
        <taxon>Streptophyta</taxon>
        <taxon>Embryophyta</taxon>
        <taxon>Tracheophyta</taxon>
        <taxon>Spermatophyta</taxon>
        <taxon>Magnoliopsida</taxon>
        <taxon>Proteales</taxon>
        <taxon>Proteaceae</taxon>
        <taxon>Protea</taxon>
    </lineage>
</organism>
<dbReference type="Proteomes" id="UP001141806">
    <property type="component" value="Unassembled WGS sequence"/>
</dbReference>
<dbReference type="FunFam" id="1.10.472.10:FF:000091">
    <property type="entry name" value="putative cyclin-B3-1 isoform X3"/>
    <property type="match status" value="1"/>
</dbReference>
<evidence type="ECO:0000256" key="5">
    <source>
        <dbReference type="RuleBase" id="RU000383"/>
    </source>
</evidence>
<dbReference type="InterPro" id="IPR039361">
    <property type="entry name" value="Cyclin"/>
</dbReference>
<feature type="region of interest" description="Disordered" evidence="6">
    <location>
        <begin position="174"/>
        <end position="199"/>
    </location>
</feature>
<evidence type="ECO:0000256" key="1">
    <source>
        <dbReference type="ARBA" id="ARBA00006955"/>
    </source>
</evidence>
<dbReference type="Gene3D" id="1.10.472.10">
    <property type="entry name" value="Cyclin-like"/>
    <property type="match status" value="2"/>
</dbReference>
<keyword evidence="3 5" id="KW-0195">Cyclin</keyword>
<keyword evidence="10" id="KW-1185">Reference proteome</keyword>
<evidence type="ECO:0000256" key="4">
    <source>
        <dbReference type="ARBA" id="ARBA00023306"/>
    </source>
</evidence>
<dbReference type="InterPro" id="IPR013763">
    <property type="entry name" value="Cyclin-like_dom"/>
</dbReference>
<dbReference type="GO" id="GO:0051301">
    <property type="term" value="P:cell division"/>
    <property type="evidence" value="ECO:0007669"/>
    <property type="project" value="UniProtKB-KW"/>
</dbReference>
<dbReference type="PANTHER" id="PTHR10177">
    <property type="entry name" value="CYCLINS"/>
    <property type="match status" value="1"/>
</dbReference>
<evidence type="ECO:0000313" key="10">
    <source>
        <dbReference type="Proteomes" id="UP001141806"/>
    </source>
</evidence>
<dbReference type="SMART" id="SM00385">
    <property type="entry name" value="CYCLIN"/>
    <property type="match status" value="2"/>
</dbReference>
<comment type="caution">
    <text evidence="9">The sequence shown here is derived from an EMBL/GenBank/DDBJ whole genome shotgun (WGS) entry which is preliminary data.</text>
</comment>
<evidence type="ECO:0000259" key="8">
    <source>
        <dbReference type="SMART" id="SM01332"/>
    </source>
</evidence>
<dbReference type="SUPFAM" id="SSF47954">
    <property type="entry name" value="Cyclin-like"/>
    <property type="match status" value="2"/>
</dbReference>
<evidence type="ECO:0000256" key="3">
    <source>
        <dbReference type="ARBA" id="ARBA00023127"/>
    </source>
</evidence>
<feature type="region of interest" description="Disordered" evidence="6">
    <location>
        <begin position="41"/>
        <end position="99"/>
    </location>
</feature>